<dbReference type="PANTHER" id="PTHR37981">
    <property type="entry name" value="LIPASE 2"/>
    <property type="match status" value="1"/>
</dbReference>
<evidence type="ECO:0000256" key="3">
    <source>
        <dbReference type="SAM" id="SignalP"/>
    </source>
</evidence>
<evidence type="ECO:0000256" key="1">
    <source>
        <dbReference type="PIRSR" id="PIRSR637460-1"/>
    </source>
</evidence>
<gene>
    <name evidence="5" type="ORF">PSU4_02630</name>
</gene>
<feature type="disulfide bond" evidence="2">
    <location>
        <begin position="145"/>
        <end position="158"/>
    </location>
</feature>
<dbReference type="GO" id="GO:0019433">
    <property type="term" value="P:triglyceride catabolic process"/>
    <property type="evidence" value="ECO:0007669"/>
    <property type="project" value="TreeGrafter"/>
</dbReference>
<feature type="chain" id="PRO_5022097127" evidence="3">
    <location>
        <begin position="30"/>
        <end position="307"/>
    </location>
</feature>
<keyword evidence="2" id="KW-1015">Disulfide bond</keyword>
<name>A0A511D928_9PSEU</name>
<dbReference type="GO" id="GO:0004806">
    <property type="term" value="F:triacylglycerol lipase activity"/>
    <property type="evidence" value="ECO:0007669"/>
    <property type="project" value="TreeGrafter"/>
</dbReference>
<keyword evidence="6" id="KW-1185">Reference proteome</keyword>
<feature type="domain" description="SGNH hydrolase-type esterase" evidence="4">
    <location>
        <begin position="48"/>
        <end position="290"/>
    </location>
</feature>
<dbReference type="InterPro" id="IPR037460">
    <property type="entry name" value="SEST-like"/>
</dbReference>
<reference evidence="5 6" key="1">
    <citation type="submission" date="2019-07" db="EMBL/GenBank/DDBJ databases">
        <title>Whole genome shotgun sequence of Pseudonocardia sulfidoxydans NBRC 16205.</title>
        <authorList>
            <person name="Hosoyama A."/>
            <person name="Uohara A."/>
            <person name="Ohji S."/>
            <person name="Ichikawa N."/>
        </authorList>
    </citation>
    <scope>NUCLEOTIDE SEQUENCE [LARGE SCALE GENOMIC DNA]</scope>
    <source>
        <strain evidence="5 6">NBRC 16205</strain>
    </source>
</reference>
<dbReference type="InterPro" id="IPR013830">
    <property type="entry name" value="SGNH_hydro"/>
</dbReference>
<evidence type="ECO:0000259" key="4">
    <source>
        <dbReference type="Pfam" id="PF13472"/>
    </source>
</evidence>
<dbReference type="CDD" id="cd01823">
    <property type="entry name" value="SEST_like"/>
    <property type="match status" value="1"/>
</dbReference>
<dbReference type="InterPro" id="IPR036514">
    <property type="entry name" value="SGNH_hydro_sf"/>
</dbReference>
<dbReference type="Pfam" id="PF13472">
    <property type="entry name" value="Lipase_GDSL_2"/>
    <property type="match status" value="1"/>
</dbReference>
<proteinExistence type="predicted"/>
<sequence>MPAARMWRAAASVVVALATGVLVASPASAQEQAQDKAQQPAPVGRYVAMGDSYTAGPLVPIQTGKPVGCLRSTNNYPALVAKGLAVTTAQDVSCSGATTANLAGPQRTGLGTNAAQLDALGPDVSLVTLGIGGNDIGFVSIVAECATRSPLKPTGAACRDHYTGTGSDELATRIDATAPRIAAALAAVTARAPQAHVLLVGYPALLPDTGDGCFPFVPFSAGDVDYLRGVEQKLNTMLADQAAAAGVDYVDTYTPSIGHDMCADHGVRWIEGLIPTSPAAPAHPNAAGMRGMADAVLGALAPSSNVA</sequence>
<dbReference type="Proteomes" id="UP000321685">
    <property type="component" value="Unassembled WGS sequence"/>
</dbReference>
<keyword evidence="3" id="KW-0732">Signal</keyword>
<evidence type="ECO:0000313" key="6">
    <source>
        <dbReference type="Proteomes" id="UP000321685"/>
    </source>
</evidence>
<protein>
    <submittedName>
        <fullName evidence="5">Lipase</fullName>
    </submittedName>
</protein>
<organism evidence="5 6">
    <name type="scientific">Pseudonocardia sulfidoxydans NBRC 16205</name>
    <dbReference type="NCBI Taxonomy" id="1223511"/>
    <lineage>
        <taxon>Bacteria</taxon>
        <taxon>Bacillati</taxon>
        <taxon>Actinomycetota</taxon>
        <taxon>Actinomycetes</taxon>
        <taxon>Pseudonocardiales</taxon>
        <taxon>Pseudonocardiaceae</taxon>
        <taxon>Pseudonocardia</taxon>
    </lineage>
</organism>
<dbReference type="RefSeq" id="WP_246114890.1">
    <property type="nucleotide sequence ID" value="NZ_BJVJ01000002.1"/>
</dbReference>
<feature type="signal peptide" evidence="3">
    <location>
        <begin position="1"/>
        <end position="29"/>
    </location>
</feature>
<dbReference type="PANTHER" id="PTHR37981:SF1">
    <property type="entry name" value="SGNH HYDROLASE-TYPE ESTERASE DOMAIN-CONTAINING PROTEIN"/>
    <property type="match status" value="1"/>
</dbReference>
<feature type="disulfide bond" evidence="2">
    <location>
        <begin position="69"/>
        <end position="94"/>
    </location>
</feature>
<evidence type="ECO:0000256" key="2">
    <source>
        <dbReference type="PIRSR" id="PIRSR637460-2"/>
    </source>
</evidence>
<feature type="disulfide bond" evidence="2">
    <location>
        <begin position="213"/>
        <end position="262"/>
    </location>
</feature>
<feature type="active site" evidence="1">
    <location>
        <position position="283"/>
    </location>
</feature>
<dbReference type="Gene3D" id="3.40.50.1110">
    <property type="entry name" value="SGNH hydrolase"/>
    <property type="match status" value="1"/>
</dbReference>
<dbReference type="EMBL" id="BJVJ01000002">
    <property type="protein sequence ID" value="GEL21309.1"/>
    <property type="molecule type" value="Genomic_DNA"/>
</dbReference>
<accession>A0A511D928</accession>
<comment type="caution">
    <text evidence="5">The sequence shown here is derived from an EMBL/GenBank/DDBJ whole genome shotgun (WGS) entry which is preliminary data.</text>
</comment>
<dbReference type="SUPFAM" id="SSF52266">
    <property type="entry name" value="SGNH hydrolase"/>
    <property type="match status" value="1"/>
</dbReference>
<feature type="active site" description="Nucleophile" evidence="1">
    <location>
        <position position="52"/>
    </location>
</feature>
<dbReference type="AlphaFoldDB" id="A0A511D928"/>
<evidence type="ECO:0000313" key="5">
    <source>
        <dbReference type="EMBL" id="GEL21309.1"/>
    </source>
</evidence>